<organism evidence="1 2">
    <name type="scientific">Vibrio cholerae</name>
    <dbReference type="NCBI Taxonomy" id="666"/>
    <lineage>
        <taxon>Bacteria</taxon>
        <taxon>Pseudomonadati</taxon>
        <taxon>Pseudomonadota</taxon>
        <taxon>Gammaproteobacteria</taxon>
        <taxon>Vibrionales</taxon>
        <taxon>Vibrionaceae</taxon>
        <taxon>Vibrio</taxon>
    </lineage>
</organism>
<proteinExistence type="predicted"/>
<protein>
    <submittedName>
        <fullName evidence="1">Iron complex transport system substrate-binding protein</fullName>
    </submittedName>
</protein>
<evidence type="ECO:0000313" key="2">
    <source>
        <dbReference type="Proteomes" id="UP000046067"/>
    </source>
</evidence>
<dbReference type="SUPFAM" id="SSF53807">
    <property type="entry name" value="Helical backbone' metal receptor"/>
    <property type="match status" value="1"/>
</dbReference>
<evidence type="ECO:0000313" key="1">
    <source>
        <dbReference type="EMBL" id="CSC48575.1"/>
    </source>
</evidence>
<name>A0A655YQA1_VIBCL</name>
<dbReference type="AlphaFoldDB" id="A0A655YQA1"/>
<sequence>MLEQLGLSSALPQPPKEWGIVQKRLSELQHVEQGYVLYFLPFAEEKKVQKSVLWRAMPFVQAGRVNSVRSVWSYGGAMSLRYSAEAISESLLAVAPQS</sequence>
<dbReference type="Proteomes" id="UP000046067">
    <property type="component" value="Unassembled WGS sequence"/>
</dbReference>
<dbReference type="Gene3D" id="3.40.50.1980">
    <property type="entry name" value="Nitrogenase molybdenum iron protein domain"/>
    <property type="match status" value="1"/>
</dbReference>
<accession>A0A655YQA1</accession>
<reference evidence="1 2" key="1">
    <citation type="submission" date="2015-07" db="EMBL/GenBank/DDBJ databases">
        <authorList>
            <consortium name="Pathogen Informatics"/>
        </authorList>
    </citation>
    <scope>NUCLEOTIDE SEQUENCE [LARGE SCALE GENOMIC DNA]</scope>
    <source>
        <strain evidence="1 2">A325</strain>
    </source>
</reference>
<gene>
    <name evidence="1" type="ORF">ERS013201_02741</name>
</gene>
<dbReference type="EMBL" id="CWQJ01000019">
    <property type="protein sequence ID" value="CSC48575.1"/>
    <property type="molecule type" value="Genomic_DNA"/>
</dbReference>